<dbReference type="RefSeq" id="WP_220635980.1">
    <property type="nucleotide sequence ID" value="NZ_CAJQUM010000001.1"/>
</dbReference>
<feature type="domain" description="BON" evidence="2">
    <location>
        <begin position="125"/>
        <end position="192"/>
    </location>
</feature>
<dbReference type="PROSITE" id="PS51257">
    <property type="entry name" value="PROKAR_LIPOPROTEIN"/>
    <property type="match status" value="1"/>
</dbReference>
<gene>
    <name evidence="3" type="ORF">GTOL_11982</name>
</gene>
<protein>
    <recommendedName>
        <fullName evidence="2">BON domain-containing protein</fullName>
    </recommendedName>
</protein>
<dbReference type="PANTHER" id="PTHR34606:SF4">
    <property type="entry name" value="OUTER MEMBRANE LIPOPROTEIN DOLP"/>
    <property type="match status" value="1"/>
</dbReference>
<dbReference type="Pfam" id="PF04972">
    <property type="entry name" value="BON"/>
    <property type="match status" value="2"/>
</dbReference>
<keyword evidence="4" id="KW-1185">Reference proteome</keyword>
<dbReference type="PANTHER" id="PTHR34606">
    <property type="entry name" value="BON DOMAIN-CONTAINING PROTEIN"/>
    <property type="match status" value="1"/>
</dbReference>
<dbReference type="InterPro" id="IPR051686">
    <property type="entry name" value="Lipoprotein_DolP"/>
</dbReference>
<proteinExistence type="predicted"/>
<dbReference type="SMART" id="SM00749">
    <property type="entry name" value="BON"/>
    <property type="match status" value="2"/>
</dbReference>
<evidence type="ECO:0000313" key="4">
    <source>
        <dbReference type="Proteomes" id="UP000742786"/>
    </source>
</evidence>
<evidence type="ECO:0000313" key="3">
    <source>
        <dbReference type="EMBL" id="CAG4884099.1"/>
    </source>
</evidence>
<sequence>MNIKQKLATWTLLAALVPTLAGCLGIAAVGIGAGALMISDRRPSDTYVTDQAIELRANKGIGEKYGDRVHTNVTSYNRTVLITGEVPDAATKAEIERIVAAQPNVKATQNELRISGLASLGGSSNDALITSKVKARFVDYGKFSANLVKVVTEGGTVYLMGLVTRNEGDDATQIARETSGVLGVVRLFEYISDDEARRLDNRPADTSKAPVR</sequence>
<reference evidence="3" key="1">
    <citation type="submission" date="2021-04" db="EMBL/GenBank/DDBJ databases">
        <authorList>
            <person name="Hornung B."/>
        </authorList>
    </citation>
    <scope>NUCLEOTIDE SEQUENCE</scope>
    <source>
        <strain evidence="3">G5G6</strain>
    </source>
</reference>
<dbReference type="AlphaFoldDB" id="A0A916J4J8"/>
<keyword evidence="1" id="KW-0732">Signal</keyword>
<dbReference type="EMBL" id="CAJQUM010000001">
    <property type="protein sequence ID" value="CAG4884099.1"/>
    <property type="molecule type" value="Genomic_DNA"/>
</dbReference>
<dbReference type="InterPro" id="IPR007055">
    <property type="entry name" value="BON_dom"/>
</dbReference>
<evidence type="ECO:0000259" key="2">
    <source>
        <dbReference type="PROSITE" id="PS50914"/>
    </source>
</evidence>
<evidence type="ECO:0000256" key="1">
    <source>
        <dbReference type="ARBA" id="ARBA00022729"/>
    </source>
</evidence>
<dbReference type="Proteomes" id="UP000742786">
    <property type="component" value="Unassembled WGS sequence"/>
</dbReference>
<organism evidence="3 4">
    <name type="scientific">Georgfuchsia toluolica</name>
    <dbReference type="NCBI Taxonomy" id="424218"/>
    <lineage>
        <taxon>Bacteria</taxon>
        <taxon>Pseudomonadati</taxon>
        <taxon>Pseudomonadota</taxon>
        <taxon>Betaproteobacteria</taxon>
        <taxon>Nitrosomonadales</taxon>
        <taxon>Sterolibacteriaceae</taxon>
        <taxon>Georgfuchsia</taxon>
    </lineage>
</organism>
<dbReference type="InterPro" id="IPR014004">
    <property type="entry name" value="Transpt-assoc_nodulatn_dom_bac"/>
</dbReference>
<dbReference type="PROSITE" id="PS50914">
    <property type="entry name" value="BON"/>
    <property type="match status" value="1"/>
</dbReference>
<name>A0A916J4J8_9PROT</name>
<comment type="caution">
    <text evidence="3">The sequence shown here is derived from an EMBL/GenBank/DDBJ whole genome shotgun (WGS) entry which is preliminary data.</text>
</comment>
<accession>A0A916J4J8</accession>